<gene>
    <name evidence="1" type="ORF">HMPREF1981_01913</name>
</gene>
<dbReference type="EMBL" id="AWSV01000103">
    <property type="protein sequence ID" value="ERI85255.1"/>
    <property type="molecule type" value="Genomic_DNA"/>
</dbReference>
<comment type="caution">
    <text evidence="1">The sequence shown here is derived from an EMBL/GenBank/DDBJ whole genome shotgun (WGS) entry which is preliminary data.</text>
</comment>
<proteinExistence type="predicted"/>
<protein>
    <submittedName>
        <fullName evidence="1">Uncharacterized protein</fullName>
    </submittedName>
</protein>
<evidence type="ECO:0000313" key="1">
    <source>
        <dbReference type="EMBL" id="ERI85255.1"/>
    </source>
</evidence>
<organism evidence="1 2">
    <name type="scientific">Bacteroides pyogenes F0041</name>
    <dbReference type="NCBI Taxonomy" id="1321819"/>
    <lineage>
        <taxon>Bacteria</taxon>
        <taxon>Pseudomonadati</taxon>
        <taxon>Bacteroidota</taxon>
        <taxon>Bacteroidia</taxon>
        <taxon>Bacteroidales</taxon>
        <taxon>Bacteroidaceae</taxon>
        <taxon>Bacteroides</taxon>
    </lineage>
</organism>
<dbReference type="Proteomes" id="UP000016496">
    <property type="component" value="Unassembled WGS sequence"/>
</dbReference>
<feature type="non-terminal residue" evidence="1">
    <location>
        <position position="1"/>
    </location>
</feature>
<sequence>GCDNRAGGFPFCMKQKTLDVPKFTLWHASYVCLSADALL</sequence>
<evidence type="ECO:0000313" key="2">
    <source>
        <dbReference type="Proteomes" id="UP000016496"/>
    </source>
</evidence>
<accession>U2CL49</accession>
<name>U2CL49_9BACE</name>
<reference evidence="1 2" key="1">
    <citation type="submission" date="2013-08" db="EMBL/GenBank/DDBJ databases">
        <authorList>
            <person name="Weinstock G."/>
            <person name="Sodergren E."/>
            <person name="Wylie T."/>
            <person name="Fulton L."/>
            <person name="Fulton R."/>
            <person name="Fronick C."/>
            <person name="O'Laughlin M."/>
            <person name="Godfrey J."/>
            <person name="Miner T."/>
            <person name="Herter B."/>
            <person name="Appelbaum E."/>
            <person name="Cordes M."/>
            <person name="Lek S."/>
            <person name="Wollam A."/>
            <person name="Pepin K.H."/>
            <person name="Palsikar V.B."/>
            <person name="Mitreva M."/>
            <person name="Wilson R.K."/>
        </authorList>
    </citation>
    <scope>NUCLEOTIDE SEQUENCE [LARGE SCALE GENOMIC DNA]</scope>
    <source>
        <strain evidence="1 2">F0041</strain>
    </source>
</reference>
<dbReference type="HOGENOM" id="CLU_3300759_0_0_10"/>
<dbReference type="AlphaFoldDB" id="U2CL49"/>